<reference evidence="4 5" key="1">
    <citation type="submission" date="2020-04" db="EMBL/GenBank/DDBJ databases">
        <title>Ramlibacter sp. G-1-2-2 isolated from soil.</title>
        <authorList>
            <person name="Dahal R.H."/>
        </authorList>
    </citation>
    <scope>NUCLEOTIDE SEQUENCE [LARGE SCALE GENOMIC DNA]</scope>
    <source>
        <strain evidence="4 5">G-1-2-2</strain>
    </source>
</reference>
<dbReference type="Gene3D" id="1.10.287.470">
    <property type="entry name" value="Helix hairpin bin"/>
    <property type="match status" value="1"/>
</dbReference>
<dbReference type="Gene3D" id="2.40.30.170">
    <property type="match status" value="1"/>
</dbReference>
<evidence type="ECO:0000256" key="1">
    <source>
        <dbReference type="ARBA" id="ARBA00009477"/>
    </source>
</evidence>
<dbReference type="PANTHER" id="PTHR30469:SF15">
    <property type="entry name" value="HLYD FAMILY OF SECRETION PROTEINS"/>
    <property type="match status" value="1"/>
</dbReference>
<keyword evidence="5" id="KW-1185">Reference proteome</keyword>
<feature type="coiled-coil region" evidence="2">
    <location>
        <begin position="109"/>
        <end position="136"/>
    </location>
</feature>
<dbReference type="Gene3D" id="2.40.420.20">
    <property type="match status" value="1"/>
</dbReference>
<dbReference type="Pfam" id="PF25917">
    <property type="entry name" value="BSH_RND"/>
    <property type="match status" value="1"/>
</dbReference>
<comment type="caution">
    <text evidence="4">The sequence shown here is derived from an EMBL/GenBank/DDBJ whole genome shotgun (WGS) entry which is preliminary data.</text>
</comment>
<dbReference type="PANTHER" id="PTHR30469">
    <property type="entry name" value="MULTIDRUG RESISTANCE PROTEIN MDTA"/>
    <property type="match status" value="1"/>
</dbReference>
<feature type="domain" description="Multidrug resistance protein MdtA-like barrel-sandwich hybrid" evidence="3">
    <location>
        <begin position="76"/>
        <end position="207"/>
    </location>
</feature>
<dbReference type="GO" id="GO:1990281">
    <property type="term" value="C:efflux pump complex"/>
    <property type="evidence" value="ECO:0007669"/>
    <property type="project" value="TreeGrafter"/>
</dbReference>
<sequence>MTRKVPWKWVVVALVVLVLAGALMRSLGARRAQQAAATAAKAQPAVELAQTDVVKAQQRDLQRGLPISGSLRAVNSAVVKARVPGELQGLVVREGDPVKAGQVIARVDRTESEARLKQAQEQADAAKAQIDIAERQWANNKALVDQNFISKTALDTSWNNLAAAKSTYQAALAAVDLAKKGLDDAVLRAPISGIVSQRLAQPGERVAIDGKVVEIVDLSSLELEASLSAADSLELRVGQAASLQVEGSPRPVAAKVVRINPSAQAGSRSVLAYLAINDPAGLRQGLFAQGTVATGQSSALAVPLSALRTDKPNPYVQVVVNQQVAHRAVTPGARGGDGKDTWVAVDGVQPGATVILGHVGPLREGTLVKFTGAPRP</sequence>
<evidence type="ECO:0000259" key="3">
    <source>
        <dbReference type="Pfam" id="PF25917"/>
    </source>
</evidence>
<gene>
    <name evidence="4" type="ORF">HHL11_14050</name>
</gene>
<dbReference type="InterPro" id="IPR006143">
    <property type="entry name" value="RND_pump_MFP"/>
</dbReference>
<evidence type="ECO:0000256" key="2">
    <source>
        <dbReference type="SAM" id="Coils"/>
    </source>
</evidence>
<dbReference type="SUPFAM" id="SSF111369">
    <property type="entry name" value="HlyD-like secretion proteins"/>
    <property type="match status" value="1"/>
</dbReference>
<proteinExistence type="inferred from homology"/>
<name>A0A848H1L1_9BURK</name>
<evidence type="ECO:0000313" key="5">
    <source>
        <dbReference type="Proteomes" id="UP000541185"/>
    </source>
</evidence>
<dbReference type="GO" id="GO:0015562">
    <property type="term" value="F:efflux transmembrane transporter activity"/>
    <property type="evidence" value="ECO:0007669"/>
    <property type="project" value="TreeGrafter"/>
</dbReference>
<dbReference type="Gene3D" id="2.40.50.100">
    <property type="match status" value="1"/>
</dbReference>
<dbReference type="NCBIfam" id="TIGR01730">
    <property type="entry name" value="RND_mfp"/>
    <property type="match status" value="1"/>
</dbReference>
<dbReference type="AlphaFoldDB" id="A0A848H1L1"/>
<accession>A0A848H1L1</accession>
<dbReference type="RefSeq" id="WP_169418975.1">
    <property type="nucleotide sequence ID" value="NZ_JABBFX010000001.1"/>
</dbReference>
<protein>
    <submittedName>
        <fullName evidence="4">Efflux RND transporter periplasmic adaptor subunit</fullName>
    </submittedName>
</protein>
<dbReference type="EMBL" id="JABBFX010000001">
    <property type="protein sequence ID" value="NML44876.1"/>
    <property type="molecule type" value="Genomic_DNA"/>
</dbReference>
<comment type="similarity">
    <text evidence="1">Belongs to the membrane fusion protein (MFP) (TC 8.A.1) family.</text>
</comment>
<evidence type="ECO:0000313" key="4">
    <source>
        <dbReference type="EMBL" id="NML44876.1"/>
    </source>
</evidence>
<dbReference type="InterPro" id="IPR058625">
    <property type="entry name" value="MdtA-like_BSH"/>
</dbReference>
<organism evidence="4 5">
    <name type="scientific">Ramlibacter agri</name>
    <dbReference type="NCBI Taxonomy" id="2728837"/>
    <lineage>
        <taxon>Bacteria</taxon>
        <taxon>Pseudomonadati</taxon>
        <taxon>Pseudomonadota</taxon>
        <taxon>Betaproteobacteria</taxon>
        <taxon>Burkholderiales</taxon>
        <taxon>Comamonadaceae</taxon>
        <taxon>Ramlibacter</taxon>
    </lineage>
</organism>
<keyword evidence="2" id="KW-0175">Coiled coil</keyword>
<dbReference type="Proteomes" id="UP000541185">
    <property type="component" value="Unassembled WGS sequence"/>
</dbReference>